<feature type="transmembrane region" description="Helical" evidence="1">
    <location>
        <begin position="38"/>
        <end position="61"/>
    </location>
</feature>
<feature type="transmembrane region" description="Helical" evidence="1">
    <location>
        <begin position="12"/>
        <end position="32"/>
    </location>
</feature>
<comment type="caution">
    <text evidence="2">The sequence shown here is derived from an EMBL/GenBank/DDBJ whole genome shotgun (WGS) entry which is preliminary data.</text>
</comment>
<evidence type="ECO:0000256" key="1">
    <source>
        <dbReference type="SAM" id="Phobius"/>
    </source>
</evidence>
<sequence length="72" mass="8231">MSKNKITLQYLAKNISIVIGLVLIWRGIWYILDGMDKWIFGGSRVWTALGGILIGLIILYLPDKNLKEIEKL</sequence>
<keyword evidence="1" id="KW-0472">Membrane</keyword>
<accession>A0A1G2FAM1</accession>
<protein>
    <submittedName>
        <fullName evidence="2">Uncharacterized protein</fullName>
    </submittedName>
</protein>
<dbReference type="AlphaFoldDB" id="A0A1G2FAM1"/>
<evidence type="ECO:0000313" key="3">
    <source>
        <dbReference type="Proteomes" id="UP000177725"/>
    </source>
</evidence>
<evidence type="ECO:0000313" key="2">
    <source>
        <dbReference type="EMBL" id="OGZ34611.1"/>
    </source>
</evidence>
<dbReference type="EMBL" id="MHMV01000018">
    <property type="protein sequence ID" value="OGZ34611.1"/>
    <property type="molecule type" value="Genomic_DNA"/>
</dbReference>
<name>A0A1G2FAM1_9BACT</name>
<gene>
    <name evidence="2" type="ORF">A2174_00840</name>
</gene>
<organism evidence="2 3">
    <name type="scientific">Candidatus Portnoybacteria bacterium RBG_13_41_18</name>
    <dbReference type="NCBI Taxonomy" id="1801991"/>
    <lineage>
        <taxon>Bacteria</taxon>
        <taxon>Candidatus Portnoyibacteriota</taxon>
    </lineage>
</organism>
<proteinExistence type="predicted"/>
<dbReference type="Proteomes" id="UP000177725">
    <property type="component" value="Unassembled WGS sequence"/>
</dbReference>
<reference evidence="2 3" key="1">
    <citation type="journal article" date="2016" name="Nat. Commun.">
        <title>Thousands of microbial genomes shed light on interconnected biogeochemical processes in an aquifer system.</title>
        <authorList>
            <person name="Anantharaman K."/>
            <person name="Brown C.T."/>
            <person name="Hug L.A."/>
            <person name="Sharon I."/>
            <person name="Castelle C.J."/>
            <person name="Probst A.J."/>
            <person name="Thomas B.C."/>
            <person name="Singh A."/>
            <person name="Wilkins M.J."/>
            <person name="Karaoz U."/>
            <person name="Brodie E.L."/>
            <person name="Williams K.H."/>
            <person name="Hubbard S.S."/>
            <person name="Banfield J.F."/>
        </authorList>
    </citation>
    <scope>NUCLEOTIDE SEQUENCE [LARGE SCALE GENOMIC DNA]</scope>
</reference>
<keyword evidence="1" id="KW-1133">Transmembrane helix</keyword>
<keyword evidence="1" id="KW-0812">Transmembrane</keyword>